<dbReference type="STRING" id="1849968.A8C32_11980"/>
<organism evidence="1 2">
    <name type="scientific">Flavivirga aquatica</name>
    <dbReference type="NCBI Taxonomy" id="1849968"/>
    <lineage>
        <taxon>Bacteria</taxon>
        <taxon>Pseudomonadati</taxon>
        <taxon>Bacteroidota</taxon>
        <taxon>Flavobacteriia</taxon>
        <taxon>Flavobacteriales</taxon>
        <taxon>Flavobacteriaceae</taxon>
        <taxon>Flavivirga</taxon>
    </lineage>
</organism>
<dbReference type="Proteomes" id="UP000095713">
    <property type="component" value="Unassembled WGS sequence"/>
</dbReference>
<proteinExistence type="predicted"/>
<dbReference type="InterPro" id="IPR021326">
    <property type="entry name" value="DUF2931"/>
</dbReference>
<protein>
    <recommendedName>
        <fullName evidence="3">DUF2931 domain-containing protein</fullName>
    </recommendedName>
</protein>
<dbReference type="EMBL" id="MDJD01000007">
    <property type="protein sequence ID" value="OEK09430.1"/>
    <property type="molecule type" value="Genomic_DNA"/>
</dbReference>
<dbReference type="Pfam" id="PF11153">
    <property type="entry name" value="DUF2931"/>
    <property type="match status" value="1"/>
</dbReference>
<evidence type="ECO:0008006" key="3">
    <source>
        <dbReference type="Google" id="ProtNLM"/>
    </source>
</evidence>
<dbReference type="AlphaFoldDB" id="A0A1E5TDJ4"/>
<keyword evidence="2" id="KW-1185">Reference proteome</keyword>
<dbReference type="PROSITE" id="PS51257">
    <property type="entry name" value="PROKAR_LIPOPROTEIN"/>
    <property type="match status" value="1"/>
</dbReference>
<reference evidence="1 2" key="1">
    <citation type="submission" date="2016-05" db="EMBL/GenBank/DDBJ databases">
        <title>Draft Genome Sequence of Algibacter sp. Strain SK-16 Isolated from the Surface Water of Aburatsubo Inlet.</title>
        <authorList>
            <person name="Wong S.-K."/>
            <person name="Yoshizawa S."/>
            <person name="Nakajima Y."/>
            <person name="Ogura Y."/>
            <person name="Tetsuya H."/>
            <person name="Hamasaki K."/>
        </authorList>
    </citation>
    <scope>NUCLEOTIDE SEQUENCE [LARGE SCALE GENOMIC DNA]</scope>
    <source>
        <strain evidence="1 2">SK-16</strain>
    </source>
</reference>
<comment type="caution">
    <text evidence="1">The sequence shown here is derived from an EMBL/GenBank/DDBJ whole genome shotgun (WGS) entry which is preliminary data.</text>
</comment>
<evidence type="ECO:0000313" key="2">
    <source>
        <dbReference type="Proteomes" id="UP000095713"/>
    </source>
</evidence>
<gene>
    <name evidence="1" type="ORF">A8C32_11980</name>
</gene>
<sequence>MKKIKLLSCIAFIIVLTSCERKYDWSPSECAPQHYPARILTNNFQYKNGGGVGTLQVTAGGMGWGRVGAGYAVGERLKPVPDSLFVNWFSITEGKFYKGRFKLSNKVLEKNLKAGKSSYVYTCFAPHGRVVVYVSGDHGRAPIDRFRAIEDTSMTPQKFLLNATGTKSAEEFEKDYGRPLYTNQEIMMDYMTKEDSIYISKHGIPDTW</sequence>
<accession>A0A1E5TDJ4</accession>
<name>A0A1E5TDJ4_9FLAO</name>
<evidence type="ECO:0000313" key="1">
    <source>
        <dbReference type="EMBL" id="OEK09430.1"/>
    </source>
</evidence>